<name>A0ACC0IKD8_9ERIC</name>
<evidence type="ECO:0000313" key="2">
    <source>
        <dbReference type="Proteomes" id="UP001060215"/>
    </source>
</evidence>
<dbReference type="Proteomes" id="UP001060215">
    <property type="component" value="Chromosome 3"/>
</dbReference>
<evidence type="ECO:0000313" key="1">
    <source>
        <dbReference type="EMBL" id="KAI8025362.1"/>
    </source>
</evidence>
<protein>
    <submittedName>
        <fullName evidence="1">Disease resistance protein RGA4</fullName>
    </submittedName>
</protein>
<proteinExistence type="predicted"/>
<keyword evidence="2" id="KW-1185">Reference proteome</keyword>
<reference evidence="1 2" key="1">
    <citation type="journal article" date="2022" name="Plant J.">
        <title>Chromosome-level genome of Camellia lanceoleosa provides a valuable resource for understanding genome evolution and self-incompatibility.</title>
        <authorList>
            <person name="Gong W."/>
            <person name="Xiao S."/>
            <person name="Wang L."/>
            <person name="Liao Z."/>
            <person name="Chang Y."/>
            <person name="Mo W."/>
            <person name="Hu G."/>
            <person name="Li W."/>
            <person name="Zhao G."/>
            <person name="Zhu H."/>
            <person name="Hu X."/>
            <person name="Ji K."/>
            <person name="Xiang X."/>
            <person name="Song Q."/>
            <person name="Yuan D."/>
            <person name="Jin S."/>
            <person name="Zhang L."/>
        </authorList>
    </citation>
    <scope>NUCLEOTIDE SEQUENCE [LARGE SCALE GENOMIC DNA]</scope>
    <source>
        <strain evidence="1">SQ_2022a</strain>
    </source>
</reference>
<gene>
    <name evidence="1" type="ORF">LOK49_LG02G01456</name>
</gene>
<accession>A0ACC0IKD8</accession>
<organism evidence="1 2">
    <name type="scientific">Camellia lanceoleosa</name>
    <dbReference type="NCBI Taxonomy" id="1840588"/>
    <lineage>
        <taxon>Eukaryota</taxon>
        <taxon>Viridiplantae</taxon>
        <taxon>Streptophyta</taxon>
        <taxon>Embryophyta</taxon>
        <taxon>Tracheophyta</taxon>
        <taxon>Spermatophyta</taxon>
        <taxon>Magnoliopsida</taxon>
        <taxon>eudicotyledons</taxon>
        <taxon>Gunneridae</taxon>
        <taxon>Pentapetalae</taxon>
        <taxon>asterids</taxon>
        <taxon>Ericales</taxon>
        <taxon>Theaceae</taxon>
        <taxon>Camellia</taxon>
    </lineage>
</organism>
<dbReference type="EMBL" id="CM045760">
    <property type="protein sequence ID" value="KAI8025362.1"/>
    <property type="molecule type" value="Genomic_DNA"/>
</dbReference>
<sequence length="1184" mass="133705">MAETILYRTAGQFLGDLASLPLQEIASAWNVKKDLKKLEATLSTIKSVLLDAEEQQEKNNEVKDWIRKLKHAFCDVEDVIDDFATEALRRKLRKKEKSMVKEVSDFLTTPKNKVASSFKMSHKIKALRHELDEIASDKNKFHFKECVDRRPSEYRRREQTHSFVRTSRIIGRDDDKKAILEMVMDGGAQEDMSIVSIVGIGGLGKTTLAQLVFNDEKVVTSFELRVWVCVSNVFNLKLLIEKIIKSTNGECANLEMDQLQQKLRRCLDGKRFILVLDDVWSENREEWIELEDLLMGGEKGSKILVTTRSEKVALIMGATSPYHLKGLSEDDSWSLFKQLAFRRRQLAENPSLVTIGNEILKNCAGVPLAIRTVGNLLYLKDTEIEWLIVKEKLWEIAQDENHILPTLKVSYDYLPSHLKPCFAYCSLFPKSCHIEKRTLIKLWMAQGFIHSSGKDHDLEDIADEYFKDLLFRSFFQDVDEDENGYKSFKMHDLIHDLAQLVAGTEYFLVNTSVENMSERTYHVALDFTSCSSSLWEVPASMLNARKIRTFFFPGEQGPGNRATQDALISSFTCLRTLDLHYSGIENVPSSVGKLKHLRYLDLSWNIHLATLPKSICKLQNLQTLKLSYCHHFKKLPVDIRKLVSLRHLEIEGCAGLSYMPLGLGELTCLQTLSIFILGKESSISKAIGGIGELNSLNHLRGEFQIKHLENARNGTSRLKKPKGANLKAKKYIRKLKLEWTGEDDGVDYADADCRVLEDLQPHPNLKELNVEGYGGIMFSSWMMVKMVSFLPNLVQITIQNCRRCQHLPWFGDLPFLKVLELKSLSALEYINNNSGESCSFTAGGGGGAAAADASSSRINVMSASTGRSFFPALESLLLHDLPLLKEWPREVVMANDHGEIEPAPQQPSSLSFPRLSSLYINSCPSLVFMQLLPSLEKLSMTYVSEKLLQSLTVQTETSRQITEVANSGPSFPLCTVPTLQICFCEDLVSSLELGLRNLTSLRDLKIIHCHKLVQLPEEGLRGLVSLQSLHINFCNSLTSLSRGIQHVTNLQKLEVFNCEAFDWPDEDDGLQGLVNLRSLEILMLPKLTCLPQGLQRLTTLQVLSISHCYSLVSLPDWMGNLTSLTKLYIGACNKLESLPNTMHHLTMLKQVDIINCELLSERCQREGGTEWPKIAHIPKICVGC</sequence>
<comment type="caution">
    <text evidence="1">The sequence shown here is derived from an EMBL/GenBank/DDBJ whole genome shotgun (WGS) entry which is preliminary data.</text>
</comment>